<feature type="chain" id="PRO_5021719884" description="Right handed beta helix domain-containing protein" evidence="1">
    <location>
        <begin position="27"/>
        <end position="388"/>
    </location>
</feature>
<evidence type="ECO:0000256" key="1">
    <source>
        <dbReference type="SAM" id="SignalP"/>
    </source>
</evidence>
<proteinExistence type="predicted"/>
<dbReference type="InterPro" id="IPR006626">
    <property type="entry name" value="PbH1"/>
</dbReference>
<organism evidence="3 4">
    <name type="scientific">Candidatus Jettenia ecosi</name>
    <dbReference type="NCBI Taxonomy" id="2494326"/>
    <lineage>
        <taxon>Bacteria</taxon>
        <taxon>Pseudomonadati</taxon>
        <taxon>Planctomycetota</taxon>
        <taxon>Candidatus Brocadiia</taxon>
        <taxon>Candidatus Brocadiales</taxon>
        <taxon>Candidatus Brocadiaceae</taxon>
        <taxon>Candidatus Jettenia</taxon>
    </lineage>
</organism>
<evidence type="ECO:0000313" key="3">
    <source>
        <dbReference type="EMBL" id="TLD41036.1"/>
    </source>
</evidence>
<dbReference type="SMART" id="SM00710">
    <property type="entry name" value="PbH1"/>
    <property type="match status" value="5"/>
</dbReference>
<name>A0A533Q8S0_9BACT</name>
<dbReference type="InterPro" id="IPR012334">
    <property type="entry name" value="Pectin_lyas_fold"/>
</dbReference>
<protein>
    <recommendedName>
        <fullName evidence="2">Right handed beta helix domain-containing protein</fullName>
    </recommendedName>
</protein>
<feature type="signal peptide" evidence="1">
    <location>
        <begin position="1"/>
        <end position="26"/>
    </location>
</feature>
<evidence type="ECO:0000313" key="4">
    <source>
        <dbReference type="Proteomes" id="UP000319783"/>
    </source>
</evidence>
<dbReference type="AlphaFoldDB" id="A0A533Q8S0"/>
<dbReference type="Pfam" id="PF13229">
    <property type="entry name" value="Beta_helix"/>
    <property type="match status" value="1"/>
</dbReference>
<dbReference type="SUPFAM" id="SSF51126">
    <property type="entry name" value="Pectin lyase-like"/>
    <property type="match status" value="1"/>
</dbReference>
<reference evidence="3 4" key="1">
    <citation type="submission" date="2019-04" db="EMBL/GenBank/DDBJ databases">
        <title>Genome of a novel bacterium Candidatus Jettenia ecosi reconstructed from metagenome of an anammox bioreactor.</title>
        <authorList>
            <person name="Mardanov A.V."/>
            <person name="Beletsky A.V."/>
            <person name="Ravin N.V."/>
            <person name="Botchkova E.A."/>
            <person name="Litti Y.V."/>
            <person name="Nozhevnikova A.N."/>
        </authorList>
    </citation>
    <scope>NUCLEOTIDE SEQUENCE [LARGE SCALE GENOMIC DNA]</scope>
    <source>
        <strain evidence="3">J2</strain>
    </source>
</reference>
<gene>
    <name evidence="3" type="ORF">JETT_2682</name>
</gene>
<dbReference type="InterPro" id="IPR011050">
    <property type="entry name" value="Pectin_lyase_fold/virulence"/>
</dbReference>
<sequence>MGNTVYRIFFCKVALLSCLLSTSYGSTIHVPQDYSTIKNAVSNALPGDVILIAPGTYPENKISINKRLTIASWYYTTGDEQYISQTVVDGGGANVFTTIRSQGINVEIGGLKFINSYKPIIIHDLVAIKRNIFFGNKGDTISFEAHGYGYVGYNTIEQSGDDGIDIDGRRGRYYTIEHNIIRNCRDDGIEIRLTQYAGPTTKYTINNNTFFGNREDGIQLIDYDDVVSNRVFSISHNVFANNAMAGLGCMANRDSKENYAGSSMKERVYFYNNTVVGNVVGVTGGDNMIALNNIIANNTNVGIKGVKVDSVVGYSIFYQNGTHIQNSVISEPLLLDMDPKYDANYRLLDGSPCIDSGTIRFEWNSEVVLDLHPPSPNGSVPDLGCYER</sequence>
<keyword evidence="1" id="KW-0732">Signal</keyword>
<comment type="caution">
    <text evidence="3">The sequence shown here is derived from an EMBL/GenBank/DDBJ whole genome shotgun (WGS) entry which is preliminary data.</text>
</comment>
<feature type="domain" description="Right handed beta helix" evidence="2">
    <location>
        <begin position="106"/>
        <end position="227"/>
    </location>
</feature>
<dbReference type="InterPro" id="IPR039448">
    <property type="entry name" value="Beta_helix"/>
</dbReference>
<evidence type="ECO:0000259" key="2">
    <source>
        <dbReference type="Pfam" id="PF13229"/>
    </source>
</evidence>
<dbReference type="EMBL" id="SULG01000065">
    <property type="protein sequence ID" value="TLD41036.1"/>
    <property type="molecule type" value="Genomic_DNA"/>
</dbReference>
<dbReference type="Proteomes" id="UP000319783">
    <property type="component" value="Unassembled WGS sequence"/>
</dbReference>
<accession>A0A533Q8S0</accession>
<dbReference type="Gene3D" id="2.160.20.10">
    <property type="entry name" value="Single-stranded right-handed beta-helix, Pectin lyase-like"/>
    <property type="match status" value="1"/>
</dbReference>